<dbReference type="Proteomes" id="UP000618579">
    <property type="component" value="Unassembled WGS sequence"/>
</dbReference>
<dbReference type="EMBL" id="WHNZ01000017">
    <property type="protein sequence ID" value="NOV00365.1"/>
    <property type="molecule type" value="Genomic_DNA"/>
</dbReference>
<feature type="chain" id="PRO_5047544398" evidence="1">
    <location>
        <begin position="31"/>
        <end position="161"/>
    </location>
</feature>
<evidence type="ECO:0000256" key="1">
    <source>
        <dbReference type="SAM" id="SignalP"/>
    </source>
</evidence>
<accession>A0ABX1ZMX0</accession>
<keyword evidence="3" id="KW-1185">Reference proteome</keyword>
<keyword evidence="1" id="KW-0732">Signal</keyword>
<protein>
    <submittedName>
        <fullName evidence="2">Uncharacterized protein</fullName>
    </submittedName>
</protein>
<proteinExistence type="predicted"/>
<gene>
    <name evidence="2" type="ORF">GC097_10090</name>
</gene>
<comment type="caution">
    <text evidence="2">The sequence shown here is derived from an EMBL/GenBank/DDBJ whole genome shotgun (WGS) entry which is preliminary data.</text>
</comment>
<sequence length="161" mass="17723">MLSFLKKSKTSIAILLVFVLTSLVSIPAFAHDGQSGYQQIYEKTEFGGLYRMTVSNVHYGYLGPKYGSQYHQNINLYVAGANVLNIHVWKDGNCYMLFESKTNKELRACGVDNLKSALESFGETIKSALDWVSLATIGAAIAWIIKAIIGILTRNPALIAV</sequence>
<evidence type="ECO:0000313" key="2">
    <source>
        <dbReference type="EMBL" id="NOV00365.1"/>
    </source>
</evidence>
<organism evidence="2 3">
    <name type="scientific">Paenibacillus planticolens</name>
    <dbReference type="NCBI Taxonomy" id="2654976"/>
    <lineage>
        <taxon>Bacteria</taxon>
        <taxon>Bacillati</taxon>
        <taxon>Bacillota</taxon>
        <taxon>Bacilli</taxon>
        <taxon>Bacillales</taxon>
        <taxon>Paenibacillaceae</taxon>
        <taxon>Paenibacillus</taxon>
    </lineage>
</organism>
<dbReference type="RefSeq" id="WP_171683211.1">
    <property type="nucleotide sequence ID" value="NZ_WHNZ01000017.1"/>
</dbReference>
<name>A0ABX1ZMX0_9BACL</name>
<reference evidence="2 3" key="1">
    <citation type="submission" date="2019-10" db="EMBL/GenBank/DDBJ databases">
        <title>Description of Paenibacillus pedi sp. nov.</title>
        <authorList>
            <person name="Carlier A."/>
            <person name="Qi S."/>
        </authorList>
    </citation>
    <scope>NUCLEOTIDE SEQUENCE [LARGE SCALE GENOMIC DNA]</scope>
    <source>
        <strain evidence="2 3">LMG 31457</strain>
    </source>
</reference>
<evidence type="ECO:0000313" key="3">
    <source>
        <dbReference type="Proteomes" id="UP000618579"/>
    </source>
</evidence>
<feature type="signal peptide" evidence="1">
    <location>
        <begin position="1"/>
        <end position="30"/>
    </location>
</feature>